<evidence type="ECO:0000313" key="10">
    <source>
        <dbReference type="Proteomes" id="UP000184536"/>
    </source>
</evidence>
<evidence type="ECO:0000256" key="1">
    <source>
        <dbReference type="ARBA" id="ARBA00007452"/>
    </source>
</evidence>
<evidence type="ECO:0000256" key="2">
    <source>
        <dbReference type="ARBA" id="ARBA00021310"/>
    </source>
</evidence>
<dbReference type="SUPFAM" id="SSF50249">
    <property type="entry name" value="Nucleic acid-binding proteins"/>
    <property type="match status" value="1"/>
</dbReference>
<dbReference type="Gene3D" id="1.20.1440.120">
    <property type="entry name" value="Recombination protein O, C-terminal domain"/>
    <property type="match status" value="1"/>
</dbReference>
<dbReference type="Gene3D" id="2.40.50.140">
    <property type="entry name" value="Nucleic acid-binding proteins"/>
    <property type="match status" value="1"/>
</dbReference>
<dbReference type="GO" id="GO:0006302">
    <property type="term" value="P:double-strand break repair"/>
    <property type="evidence" value="ECO:0007669"/>
    <property type="project" value="TreeGrafter"/>
</dbReference>
<keyword evidence="5 7" id="KW-0234">DNA repair</keyword>
<protein>
    <recommendedName>
        <fullName evidence="2 7">DNA repair protein RecO</fullName>
    </recommendedName>
    <alternativeName>
        <fullName evidence="6 7">Recombination protein O</fullName>
    </alternativeName>
</protein>
<dbReference type="EMBL" id="FQZV01000026">
    <property type="protein sequence ID" value="SHJ46927.1"/>
    <property type="molecule type" value="Genomic_DNA"/>
</dbReference>
<reference evidence="10" key="1">
    <citation type="submission" date="2016-11" db="EMBL/GenBank/DDBJ databases">
        <authorList>
            <person name="Varghese N."/>
            <person name="Submissions S."/>
        </authorList>
    </citation>
    <scope>NUCLEOTIDE SEQUENCE [LARGE SCALE GENOMIC DNA]</scope>
    <source>
        <strain evidence="10">DSM 17957</strain>
    </source>
</reference>
<proteinExistence type="inferred from homology"/>
<dbReference type="AlphaFoldDB" id="A0A1M6JJN6"/>
<gene>
    <name evidence="7" type="primary">recO</name>
    <name evidence="9" type="ORF">SAMN02745975_02162</name>
</gene>
<dbReference type="InterPro" id="IPR037278">
    <property type="entry name" value="ARFGAP/RecO"/>
</dbReference>
<dbReference type="OrthoDB" id="9797083at2"/>
<dbReference type="STRING" id="1121919.SAMN02745975_02162"/>
<keyword evidence="10" id="KW-1185">Reference proteome</keyword>
<evidence type="ECO:0000256" key="4">
    <source>
        <dbReference type="ARBA" id="ARBA00023172"/>
    </source>
</evidence>
<comment type="function">
    <text evidence="7">Involved in DNA repair and RecF pathway recombination.</text>
</comment>
<dbReference type="Pfam" id="PF11967">
    <property type="entry name" value="RecO_N"/>
    <property type="match status" value="1"/>
</dbReference>
<dbReference type="RefSeq" id="WP_110941298.1">
    <property type="nucleotide sequence ID" value="NZ_FQZV01000026.1"/>
</dbReference>
<feature type="domain" description="DNA replication/recombination mediator RecO N-terminal" evidence="8">
    <location>
        <begin position="1"/>
        <end position="78"/>
    </location>
</feature>
<dbReference type="InterPro" id="IPR022572">
    <property type="entry name" value="DNA_rep/recomb_RecO_N"/>
</dbReference>
<keyword evidence="3 7" id="KW-0227">DNA damage</keyword>
<dbReference type="Pfam" id="PF02565">
    <property type="entry name" value="RecO_C"/>
    <property type="match status" value="1"/>
</dbReference>
<dbReference type="SUPFAM" id="SSF57863">
    <property type="entry name" value="ArfGap/RecO-like zinc finger"/>
    <property type="match status" value="1"/>
</dbReference>
<comment type="similarity">
    <text evidence="1 7">Belongs to the RecO family.</text>
</comment>
<dbReference type="GO" id="GO:0043590">
    <property type="term" value="C:bacterial nucleoid"/>
    <property type="evidence" value="ECO:0007669"/>
    <property type="project" value="TreeGrafter"/>
</dbReference>
<dbReference type="NCBIfam" id="TIGR00613">
    <property type="entry name" value="reco"/>
    <property type="match status" value="1"/>
</dbReference>
<dbReference type="Proteomes" id="UP000184536">
    <property type="component" value="Unassembled WGS sequence"/>
</dbReference>
<dbReference type="PANTHER" id="PTHR33991">
    <property type="entry name" value="DNA REPAIR PROTEIN RECO"/>
    <property type="match status" value="1"/>
</dbReference>
<keyword evidence="4 7" id="KW-0233">DNA recombination</keyword>
<evidence type="ECO:0000256" key="5">
    <source>
        <dbReference type="ARBA" id="ARBA00023204"/>
    </source>
</evidence>
<evidence type="ECO:0000256" key="7">
    <source>
        <dbReference type="HAMAP-Rule" id="MF_00201"/>
    </source>
</evidence>
<organism evidence="9 10">
    <name type="scientific">Geosporobacter subterraneus DSM 17957</name>
    <dbReference type="NCBI Taxonomy" id="1121919"/>
    <lineage>
        <taxon>Bacteria</taxon>
        <taxon>Bacillati</taxon>
        <taxon>Bacillota</taxon>
        <taxon>Clostridia</taxon>
        <taxon>Peptostreptococcales</taxon>
        <taxon>Thermotaleaceae</taxon>
        <taxon>Geosporobacter</taxon>
    </lineage>
</organism>
<dbReference type="HAMAP" id="MF_00201">
    <property type="entry name" value="RecO"/>
    <property type="match status" value="1"/>
</dbReference>
<dbReference type="GO" id="GO:0006310">
    <property type="term" value="P:DNA recombination"/>
    <property type="evidence" value="ECO:0007669"/>
    <property type="project" value="UniProtKB-UniRule"/>
</dbReference>
<evidence type="ECO:0000256" key="3">
    <source>
        <dbReference type="ARBA" id="ARBA00022763"/>
    </source>
</evidence>
<sequence length="247" mass="28295">MLIKTDAVVLKQNKFGEGDRIITLFTKKLGKVQAVSKASGRHKGKYAVGTQLFSYGEFVLFKGRDLFQITQVDLRDSFYSIREEVTKLAYGAYLLELTLAAIEEGQTNNRLFELLVDLLQLFSKSKKNMETLIKAYEMKLLYYSGYKPELEHCVYCGTSELGNPRFSSSEGGILCKNCFQQDPYAMKISPVTIRVMQYLITQDLGQIAKLMIRTEVIEELNKITRHYIGTHLEKNAFKSLEFLNHIK</sequence>
<dbReference type="InterPro" id="IPR042242">
    <property type="entry name" value="RecO_C"/>
</dbReference>
<evidence type="ECO:0000256" key="6">
    <source>
        <dbReference type="ARBA" id="ARBA00033409"/>
    </source>
</evidence>
<evidence type="ECO:0000313" key="9">
    <source>
        <dbReference type="EMBL" id="SHJ46927.1"/>
    </source>
</evidence>
<accession>A0A1M6JJN6</accession>
<dbReference type="InterPro" id="IPR003717">
    <property type="entry name" value="RecO"/>
</dbReference>
<dbReference type="PANTHER" id="PTHR33991:SF1">
    <property type="entry name" value="DNA REPAIR PROTEIN RECO"/>
    <property type="match status" value="1"/>
</dbReference>
<name>A0A1M6JJN6_9FIRM</name>
<dbReference type="InterPro" id="IPR012340">
    <property type="entry name" value="NA-bd_OB-fold"/>
</dbReference>
<evidence type="ECO:0000259" key="8">
    <source>
        <dbReference type="Pfam" id="PF11967"/>
    </source>
</evidence>